<dbReference type="OrthoDB" id="1909332at2"/>
<comment type="caution">
    <text evidence="2">The sequence shown here is derived from an EMBL/GenBank/DDBJ whole genome shotgun (WGS) entry which is preliminary data.</text>
</comment>
<dbReference type="GeneID" id="42777567"/>
<dbReference type="CDD" id="cd05403">
    <property type="entry name" value="NT_KNTase_like"/>
    <property type="match status" value="1"/>
</dbReference>
<dbReference type="AlphaFoldDB" id="A0A174B6Z8"/>
<dbReference type="EMBL" id="MAPZ01000009">
    <property type="protein sequence ID" value="OBY12424.1"/>
    <property type="molecule type" value="Genomic_DNA"/>
</dbReference>
<dbReference type="Pfam" id="PF01909">
    <property type="entry name" value="NTP_transf_2"/>
    <property type="match status" value="1"/>
</dbReference>
<gene>
    <name evidence="2" type="ORF">CP373A1_02185</name>
</gene>
<dbReference type="SUPFAM" id="SSF81301">
    <property type="entry name" value="Nucleotidyltransferase"/>
    <property type="match status" value="1"/>
</dbReference>
<reference evidence="2 3" key="1">
    <citation type="submission" date="2016-06" db="EMBL/GenBank/DDBJ databases">
        <authorList>
            <person name="Kjaerup R.B."/>
            <person name="Dalgaard T.S."/>
            <person name="Juul-Madsen H.R."/>
        </authorList>
    </citation>
    <scope>NUCLEOTIDE SEQUENCE [LARGE SCALE GENOMIC DNA]</scope>
    <source>
        <strain evidence="2 3">373-A1</strain>
    </source>
</reference>
<dbReference type="GO" id="GO:0016779">
    <property type="term" value="F:nucleotidyltransferase activity"/>
    <property type="evidence" value="ECO:0007669"/>
    <property type="project" value="InterPro"/>
</dbReference>
<sequence length="118" mass="14034">MRFDVDYNLDICLKNEIIKIKECILGILKVTDIYLFGSISKGMYSKYSDIDILALIDEDKSIRELKELRHFLEDKIEELGIERDVDLKLYTKRRFLELSLSPSFEQAITKDLIDIRRW</sequence>
<dbReference type="Gene3D" id="3.30.460.10">
    <property type="entry name" value="Beta Polymerase, domain 2"/>
    <property type="match status" value="1"/>
</dbReference>
<dbReference type="RefSeq" id="WP_027099725.1">
    <property type="nucleotide sequence ID" value="NZ_CABHIH010000001.1"/>
</dbReference>
<dbReference type="PANTHER" id="PTHR43449">
    <property type="entry name" value="NUCLEOTIDYLTRANSFERASE"/>
    <property type="match status" value="1"/>
</dbReference>
<evidence type="ECO:0000313" key="2">
    <source>
        <dbReference type="EMBL" id="OBY12424.1"/>
    </source>
</evidence>
<organism evidence="2 3">
    <name type="scientific">Clostridium paraputrificum</name>
    <dbReference type="NCBI Taxonomy" id="29363"/>
    <lineage>
        <taxon>Bacteria</taxon>
        <taxon>Bacillati</taxon>
        <taxon>Bacillota</taxon>
        <taxon>Clostridia</taxon>
        <taxon>Eubacteriales</taxon>
        <taxon>Clostridiaceae</taxon>
        <taxon>Clostridium</taxon>
    </lineage>
</organism>
<dbReference type="PANTHER" id="PTHR43449:SF1">
    <property type="entry name" value="POLYMERASE BETA NUCLEOTIDYLTRANSFERASE DOMAIN-CONTAINING PROTEIN"/>
    <property type="match status" value="1"/>
</dbReference>
<proteinExistence type="predicted"/>
<protein>
    <submittedName>
        <fullName evidence="2">DNA polymerase beta</fullName>
    </submittedName>
</protein>
<evidence type="ECO:0000313" key="3">
    <source>
        <dbReference type="Proteomes" id="UP000092714"/>
    </source>
</evidence>
<accession>A0A174B6Z8</accession>
<feature type="domain" description="Polymerase nucleotidyl transferase" evidence="1">
    <location>
        <begin position="18"/>
        <end position="102"/>
    </location>
</feature>
<dbReference type="eggNOG" id="ENOG5032ARR">
    <property type="taxonomic scope" value="Bacteria"/>
</dbReference>
<dbReference type="InterPro" id="IPR002934">
    <property type="entry name" value="Polymerase_NTP_transf_dom"/>
</dbReference>
<dbReference type="InterPro" id="IPR043519">
    <property type="entry name" value="NT_sf"/>
</dbReference>
<dbReference type="Proteomes" id="UP000092714">
    <property type="component" value="Unassembled WGS sequence"/>
</dbReference>
<keyword evidence="3" id="KW-1185">Reference proteome</keyword>
<evidence type="ECO:0000259" key="1">
    <source>
        <dbReference type="Pfam" id="PF01909"/>
    </source>
</evidence>
<name>A0A174B6Z8_9CLOT</name>